<dbReference type="Proteomes" id="UP000231152">
    <property type="component" value="Unassembled WGS sequence"/>
</dbReference>
<reference evidence="2 3" key="1">
    <citation type="submission" date="2017-09" db="EMBL/GenBank/DDBJ databases">
        <title>Depth-based differentiation of microbial function through sediment-hosted aquifers and enrichment of novel symbionts in the deep terrestrial subsurface.</title>
        <authorList>
            <person name="Probst A.J."/>
            <person name="Ladd B."/>
            <person name="Jarett J.K."/>
            <person name="Geller-Mcgrath D.E."/>
            <person name="Sieber C.M."/>
            <person name="Emerson J.B."/>
            <person name="Anantharaman K."/>
            <person name="Thomas B.C."/>
            <person name="Malmstrom R."/>
            <person name="Stieglmeier M."/>
            <person name="Klingl A."/>
            <person name="Woyke T."/>
            <person name="Ryan C.M."/>
            <person name="Banfield J.F."/>
        </authorList>
    </citation>
    <scope>NUCLEOTIDE SEQUENCE [LARGE SCALE GENOMIC DNA]</scope>
    <source>
        <strain evidence="2">CG10_big_fil_rev_8_21_14_0_10_48_11</strain>
    </source>
</reference>
<evidence type="ECO:0000313" key="3">
    <source>
        <dbReference type="Proteomes" id="UP000231152"/>
    </source>
</evidence>
<feature type="transmembrane region" description="Helical" evidence="1">
    <location>
        <begin position="44"/>
        <end position="65"/>
    </location>
</feature>
<feature type="transmembrane region" description="Helical" evidence="1">
    <location>
        <begin position="107"/>
        <end position="128"/>
    </location>
</feature>
<proteinExistence type="predicted"/>
<sequence>MDPEPFRIGILFNAFVTAVVSATAFALLFFLLRRWKSLTPGMRSYAWFWGATGLVWLSVTVRYLMVVGGYLNPTVHHVNEFILESSVFGSGIALYSYLGFQLFKNKIAAAVLATIVTIAAAVALRQLLLPGAFHPAVITFFTVDPKPSAAFLTIFGIMAGIALLLLCYYALKTFFVWKHNGKVGIPYETFYATSLIGYVILGVFDQEKIIIDWPLIVFRIFYTAVFLSAYLILSEDEAQRKDTYLIHPED</sequence>
<gene>
    <name evidence="2" type="ORF">COV04_01455</name>
</gene>
<feature type="transmembrane region" description="Helical" evidence="1">
    <location>
        <begin position="81"/>
        <end position="100"/>
    </location>
</feature>
<evidence type="ECO:0000256" key="1">
    <source>
        <dbReference type="SAM" id="Phobius"/>
    </source>
</evidence>
<feature type="transmembrane region" description="Helical" evidence="1">
    <location>
        <begin position="6"/>
        <end position="32"/>
    </location>
</feature>
<keyword evidence="1" id="KW-0812">Transmembrane</keyword>
<evidence type="ECO:0008006" key="4">
    <source>
        <dbReference type="Google" id="ProtNLM"/>
    </source>
</evidence>
<evidence type="ECO:0000313" key="2">
    <source>
        <dbReference type="EMBL" id="PJE76177.1"/>
    </source>
</evidence>
<organism evidence="2 3">
    <name type="scientific">Candidatus Uhrbacteria bacterium CG10_big_fil_rev_8_21_14_0_10_48_11</name>
    <dbReference type="NCBI Taxonomy" id="1975037"/>
    <lineage>
        <taxon>Bacteria</taxon>
        <taxon>Candidatus Uhriibacteriota</taxon>
    </lineage>
</organism>
<protein>
    <recommendedName>
        <fullName evidence="4">Histidine kinase N-terminal 7TM region domain-containing protein</fullName>
    </recommendedName>
</protein>
<keyword evidence="1" id="KW-0472">Membrane</keyword>
<accession>A0A2M8LFF2</accession>
<feature type="transmembrane region" description="Helical" evidence="1">
    <location>
        <begin position="216"/>
        <end position="233"/>
    </location>
</feature>
<name>A0A2M8LFF2_9BACT</name>
<keyword evidence="1" id="KW-1133">Transmembrane helix</keyword>
<feature type="transmembrane region" description="Helical" evidence="1">
    <location>
        <begin position="183"/>
        <end position="204"/>
    </location>
</feature>
<comment type="caution">
    <text evidence="2">The sequence shown here is derived from an EMBL/GenBank/DDBJ whole genome shotgun (WGS) entry which is preliminary data.</text>
</comment>
<feature type="transmembrane region" description="Helical" evidence="1">
    <location>
        <begin position="148"/>
        <end position="171"/>
    </location>
</feature>
<dbReference type="EMBL" id="PFET01000005">
    <property type="protein sequence ID" value="PJE76177.1"/>
    <property type="molecule type" value="Genomic_DNA"/>
</dbReference>
<dbReference type="AlphaFoldDB" id="A0A2M8LFF2"/>